<reference evidence="1 2" key="1">
    <citation type="submission" date="2019-10" db="EMBL/GenBank/DDBJ databases">
        <title>The Genome Sequence of Clostridium tarantellae Isolated from Fish Brain.</title>
        <authorList>
            <person name="Bano L."/>
            <person name="Kiel M."/>
            <person name="Sales G."/>
            <person name="Doxey A.C."/>
            <person name="Mansfield M.J."/>
            <person name="Schiavone M."/>
            <person name="Rossetto O."/>
            <person name="Pirazzini M."/>
            <person name="Dobrindt U."/>
            <person name="Montecucco C."/>
        </authorList>
    </citation>
    <scope>NUCLEOTIDE SEQUENCE [LARGE SCALE GENOMIC DNA]</scope>
    <source>
        <strain evidence="1 2">DSM 3997</strain>
    </source>
</reference>
<evidence type="ECO:0000313" key="2">
    <source>
        <dbReference type="Proteomes" id="UP000430345"/>
    </source>
</evidence>
<protein>
    <submittedName>
        <fullName evidence="1">Uncharacterized protein</fullName>
    </submittedName>
</protein>
<gene>
    <name evidence="1" type="ORF">GBZ86_08565</name>
</gene>
<dbReference type="OrthoDB" id="1882799at2"/>
<proteinExistence type="predicted"/>
<keyword evidence="2" id="KW-1185">Reference proteome</keyword>
<dbReference type="Proteomes" id="UP000430345">
    <property type="component" value="Unassembled WGS sequence"/>
</dbReference>
<evidence type="ECO:0000313" key="1">
    <source>
        <dbReference type="EMBL" id="MPQ43809.1"/>
    </source>
</evidence>
<accession>A0A6I1MUA0</accession>
<sequence length="343" mass="40762">MATKLYNSHLTNIMTNCKEYYILDTYIALVHISQEVNSKYIIETYSESKKNLVNILKKYINVTSKTILKCVDKLLERNILVYNYSLSAWVLVDMEHMTQTKSYDFENYSESKKFSGYVKIRKFFFSQEFSAMKAREKRILICLAQMADSKARKFYKDFSMNLLKPNSIWLKVLNTKNKYYAKYTIENMIKKYKGLFIDNSEEKREKDIAPSKNKAFKFYFHCEVIKNSPKDNDVMELVKSTNKKEYELIKNKIDFAEVTLSKQKIMHLIRSIANIKEWFLKERVVQLIVNKFRAIQVHRSREAIKSLPAYASCVVKSVMEEYKNLKTTMELNSLHSYELEEYF</sequence>
<dbReference type="RefSeq" id="WP_152889658.1">
    <property type="nucleotide sequence ID" value="NZ_WHJC01000108.1"/>
</dbReference>
<organism evidence="1 2">
    <name type="scientific">Clostridium tarantellae</name>
    <dbReference type="NCBI Taxonomy" id="39493"/>
    <lineage>
        <taxon>Bacteria</taxon>
        <taxon>Bacillati</taxon>
        <taxon>Bacillota</taxon>
        <taxon>Clostridia</taxon>
        <taxon>Eubacteriales</taxon>
        <taxon>Clostridiaceae</taxon>
        <taxon>Clostridium</taxon>
    </lineage>
</organism>
<comment type="caution">
    <text evidence="1">The sequence shown here is derived from an EMBL/GenBank/DDBJ whole genome shotgun (WGS) entry which is preliminary data.</text>
</comment>
<dbReference type="EMBL" id="WHJC01000108">
    <property type="protein sequence ID" value="MPQ43809.1"/>
    <property type="molecule type" value="Genomic_DNA"/>
</dbReference>
<name>A0A6I1MUA0_9CLOT</name>
<dbReference type="AlphaFoldDB" id="A0A6I1MUA0"/>